<reference evidence="1 2" key="1">
    <citation type="submission" date="2021-06" db="EMBL/GenBank/DDBJ databases">
        <title>Caerostris darwini draft genome.</title>
        <authorList>
            <person name="Kono N."/>
            <person name="Arakawa K."/>
        </authorList>
    </citation>
    <scope>NUCLEOTIDE SEQUENCE [LARGE SCALE GENOMIC DNA]</scope>
</reference>
<keyword evidence="2" id="KW-1185">Reference proteome</keyword>
<sequence>MNSIPAICTIPPLNMMSAAKRHMLPPVPIIVPVQKYMARLKGLLSGLVIRQIGWSRGLLACPNRKTHLLLPKSIPLVHLRPWDGKEIHLKCISLIPKPQEVRCAVTDVYPMDLVKAIVALRPRDSYKGSTFRSRLLEGFASGYRFCFHSRDILCAHDKRRTLRNSGH</sequence>
<dbReference type="AlphaFoldDB" id="A0AAV4SVE1"/>
<name>A0AAV4SVE1_9ARAC</name>
<protein>
    <submittedName>
        <fullName evidence="1">Uncharacterized protein</fullName>
    </submittedName>
</protein>
<organism evidence="1 2">
    <name type="scientific">Caerostris darwini</name>
    <dbReference type="NCBI Taxonomy" id="1538125"/>
    <lineage>
        <taxon>Eukaryota</taxon>
        <taxon>Metazoa</taxon>
        <taxon>Ecdysozoa</taxon>
        <taxon>Arthropoda</taxon>
        <taxon>Chelicerata</taxon>
        <taxon>Arachnida</taxon>
        <taxon>Araneae</taxon>
        <taxon>Araneomorphae</taxon>
        <taxon>Entelegynae</taxon>
        <taxon>Araneoidea</taxon>
        <taxon>Araneidae</taxon>
        <taxon>Caerostris</taxon>
    </lineage>
</organism>
<evidence type="ECO:0000313" key="2">
    <source>
        <dbReference type="Proteomes" id="UP001054837"/>
    </source>
</evidence>
<comment type="caution">
    <text evidence="1">The sequence shown here is derived from an EMBL/GenBank/DDBJ whole genome shotgun (WGS) entry which is preliminary data.</text>
</comment>
<dbReference type="Proteomes" id="UP001054837">
    <property type="component" value="Unassembled WGS sequence"/>
</dbReference>
<accession>A0AAV4SVE1</accession>
<dbReference type="EMBL" id="BPLQ01008389">
    <property type="protein sequence ID" value="GIY36969.1"/>
    <property type="molecule type" value="Genomic_DNA"/>
</dbReference>
<proteinExistence type="predicted"/>
<gene>
    <name evidence="1" type="ORF">CDAR_556461</name>
</gene>
<evidence type="ECO:0000313" key="1">
    <source>
        <dbReference type="EMBL" id="GIY36969.1"/>
    </source>
</evidence>